<comment type="caution">
    <text evidence="2">The sequence shown here is derived from an EMBL/GenBank/DDBJ whole genome shotgun (WGS) entry which is preliminary data.</text>
</comment>
<dbReference type="InterPro" id="IPR053018">
    <property type="entry name" value="Elsinochrome_Biosynth-Asso"/>
</dbReference>
<dbReference type="OrthoDB" id="5427664at2759"/>
<proteinExistence type="predicted"/>
<evidence type="ECO:0000313" key="3">
    <source>
        <dbReference type="Proteomes" id="UP001056436"/>
    </source>
</evidence>
<evidence type="ECO:0000313" key="2">
    <source>
        <dbReference type="EMBL" id="KAI3529960.1"/>
    </source>
</evidence>
<gene>
    <name evidence="2" type="ORF">CABS02_14665</name>
</gene>
<feature type="transmembrane region" description="Helical" evidence="1">
    <location>
        <begin position="172"/>
        <end position="198"/>
    </location>
</feature>
<dbReference type="EMBL" id="SDAQ01000214">
    <property type="protein sequence ID" value="KAI3529960.1"/>
    <property type="molecule type" value="Genomic_DNA"/>
</dbReference>
<evidence type="ECO:0000256" key="1">
    <source>
        <dbReference type="SAM" id="Phobius"/>
    </source>
</evidence>
<keyword evidence="3" id="KW-1185">Reference proteome</keyword>
<dbReference type="PANTHER" id="PTHR37577:SF1">
    <property type="entry name" value="INTEGRAL MEMBRANE PROTEIN"/>
    <property type="match status" value="1"/>
</dbReference>
<feature type="transmembrane region" description="Helical" evidence="1">
    <location>
        <begin position="20"/>
        <end position="45"/>
    </location>
</feature>
<keyword evidence="1" id="KW-1133">Transmembrane helix</keyword>
<keyword evidence="1" id="KW-0812">Transmembrane</keyword>
<dbReference type="PANTHER" id="PTHR37577">
    <property type="entry name" value="INTEGRAL MEMBRANE PROTEIN"/>
    <property type="match status" value="1"/>
</dbReference>
<protein>
    <submittedName>
        <fullName evidence="2">Uncharacterized protein</fullName>
    </submittedName>
</protein>
<organism evidence="2 3">
    <name type="scientific">Colletotrichum abscissum</name>
    <dbReference type="NCBI Taxonomy" id="1671311"/>
    <lineage>
        <taxon>Eukaryota</taxon>
        <taxon>Fungi</taxon>
        <taxon>Dikarya</taxon>
        <taxon>Ascomycota</taxon>
        <taxon>Pezizomycotina</taxon>
        <taxon>Sordariomycetes</taxon>
        <taxon>Hypocreomycetidae</taxon>
        <taxon>Glomerellales</taxon>
        <taxon>Glomerellaceae</taxon>
        <taxon>Colletotrichum</taxon>
        <taxon>Colletotrichum acutatum species complex</taxon>
    </lineage>
</organism>
<keyword evidence="1" id="KW-0472">Membrane</keyword>
<sequence length="426" mass="47734">MPNYSCSQIPEPLKAYGDITGLGVVLAFTIAAWSTILILIAYYLFGFDPSLNPYRKMTNQGEEIVPIATRQPNPADQMIYKHTKRLRGWFGYHPDETSGVEQAFHKCILTLADTQLVTGLSIMLSGYFALTQGLSAYHWQMVLCLAWFSTMTHLSALTFLRTYLNNHPAARLWRILLMSLLTTTLSVGLIPTGHFTFITRYTFSSWLSPDTPDRIDLGTIIYPDDCDNFKNSTPKDLHCWLSHSQNFHNGSSPCVTSGLNTCTVDGKPVNQSTHTDQKVTLDFRTKRDGKHKSGSPGVLPESPAICFFRGGMITRSESYFSLVVSLTLLTYGYTIRVFKLFEKIPEIFSWLGEERLDHGYQALLRALKRRLSAKPPSNAVLIASLCVPLQASLYHTLCISLQLYTSMIAEVSDIASLVLSTCERNV</sequence>
<dbReference type="Proteomes" id="UP001056436">
    <property type="component" value="Unassembled WGS sequence"/>
</dbReference>
<reference evidence="2" key="1">
    <citation type="submission" date="2019-01" db="EMBL/GenBank/DDBJ databases">
        <title>Colletotrichum abscissum LGMF1257.</title>
        <authorList>
            <person name="Baroncelli R."/>
        </authorList>
    </citation>
    <scope>NUCLEOTIDE SEQUENCE</scope>
    <source>
        <strain evidence="2">Ca142</strain>
    </source>
</reference>
<name>A0A9P9X0V1_9PEZI</name>
<feature type="transmembrane region" description="Helical" evidence="1">
    <location>
        <begin position="319"/>
        <end position="338"/>
    </location>
</feature>
<dbReference type="AlphaFoldDB" id="A0A9P9X0V1"/>
<feature type="transmembrane region" description="Helical" evidence="1">
    <location>
        <begin position="136"/>
        <end position="160"/>
    </location>
</feature>
<accession>A0A9P9X0V1</accession>
<feature type="transmembrane region" description="Helical" evidence="1">
    <location>
        <begin position="108"/>
        <end position="130"/>
    </location>
</feature>